<name>A0A1M7K5T6_9BRAD</name>
<dbReference type="Proteomes" id="UP000183208">
    <property type="component" value="Unassembled WGS sequence"/>
</dbReference>
<dbReference type="AlphaFoldDB" id="A0A1M7K5T6"/>
<dbReference type="PROSITE" id="PS51704">
    <property type="entry name" value="GP_PDE"/>
    <property type="match status" value="1"/>
</dbReference>
<feature type="domain" description="GP-PDE" evidence="1">
    <location>
        <begin position="9"/>
        <end position="250"/>
    </location>
</feature>
<dbReference type="InterPro" id="IPR017946">
    <property type="entry name" value="PLC-like_Pdiesterase_TIM-brl"/>
</dbReference>
<evidence type="ECO:0000259" key="1">
    <source>
        <dbReference type="PROSITE" id="PS51704"/>
    </source>
</evidence>
<dbReference type="PANTHER" id="PTHR46211">
    <property type="entry name" value="GLYCEROPHOSPHORYL DIESTER PHOSPHODIESTERASE"/>
    <property type="match status" value="1"/>
</dbReference>
<dbReference type="OrthoDB" id="384721at2"/>
<evidence type="ECO:0000313" key="3">
    <source>
        <dbReference type="Proteomes" id="UP000183208"/>
    </source>
</evidence>
<dbReference type="SUPFAM" id="SSF51695">
    <property type="entry name" value="PLC-like phosphodiesterases"/>
    <property type="match status" value="1"/>
</dbReference>
<dbReference type="Pfam" id="PF03009">
    <property type="entry name" value="GDPD"/>
    <property type="match status" value="1"/>
</dbReference>
<dbReference type="RefSeq" id="WP_074814307.1">
    <property type="nucleotide sequence ID" value="NZ_FNTI01000001.1"/>
</dbReference>
<accession>A0A1M7K5T6</accession>
<proteinExistence type="predicted"/>
<evidence type="ECO:0000313" key="2">
    <source>
        <dbReference type="EMBL" id="SEB88607.1"/>
    </source>
</evidence>
<protein>
    <submittedName>
        <fullName evidence="2">Glycerophosphoryl diester phosphodiesterase</fullName>
    </submittedName>
</protein>
<dbReference type="InterPro" id="IPR030395">
    <property type="entry name" value="GP_PDE_dom"/>
</dbReference>
<reference evidence="2 3" key="1">
    <citation type="submission" date="2016-10" db="EMBL/GenBank/DDBJ databases">
        <authorList>
            <person name="de Groot N.N."/>
        </authorList>
    </citation>
    <scope>NUCLEOTIDE SEQUENCE [LARGE SCALE GENOMIC DNA]</scope>
    <source>
        <strain evidence="2 3">GAS522</strain>
    </source>
</reference>
<organism evidence="2 3">
    <name type="scientific">Bradyrhizobium lablabi</name>
    <dbReference type="NCBI Taxonomy" id="722472"/>
    <lineage>
        <taxon>Bacteria</taxon>
        <taxon>Pseudomonadati</taxon>
        <taxon>Pseudomonadota</taxon>
        <taxon>Alphaproteobacteria</taxon>
        <taxon>Hyphomicrobiales</taxon>
        <taxon>Nitrobacteraceae</taxon>
        <taxon>Bradyrhizobium</taxon>
    </lineage>
</organism>
<dbReference type="GO" id="GO:0008081">
    <property type="term" value="F:phosphoric diester hydrolase activity"/>
    <property type="evidence" value="ECO:0007669"/>
    <property type="project" value="InterPro"/>
</dbReference>
<sequence>MRAPDWLTARPVAHRGLHDFARGIIENMPAAAEAAAQAHFAIECDIQLTADGEAMVHHDDALGRLTEGSGALLGKTAAELKAVRFKNTDERMMTLGDLCALVAGRVPLVIEVKSHFDGDRKLVKRMAEVLAGYAGPAAGMSFDPDQVLALRELMPNLVRGIVAEREYTETDWPEASAEQRLGMTHLRHAFRTRPHFVAYWVNELPSVAPWIARNVFGLPLLSWTVRTPEQRARAARYADQMIFEGFLPGT</sequence>
<dbReference type="GO" id="GO:0006629">
    <property type="term" value="P:lipid metabolic process"/>
    <property type="evidence" value="ECO:0007669"/>
    <property type="project" value="InterPro"/>
</dbReference>
<dbReference type="PANTHER" id="PTHR46211:SF1">
    <property type="entry name" value="GLYCEROPHOSPHODIESTER PHOSPHODIESTERASE, CYTOPLASMIC"/>
    <property type="match status" value="1"/>
</dbReference>
<dbReference type="Gene3D" id="3.20.20.190">
    <property type="entry name" value="Phosphatidylinositol (PI) phosphodiesterase"/>
    <property type="match status" value="1"/>
</dbReference>
<gene>
    <name evidence="2" type="ORF">SAMN05444171_0147</name>
</gene>
<dbReference type="EMBL" id="FNTI01000001">
    <property type="protein sequence ID" value="SEB88607.1"/>
    <property type="molecule type" value="Genomic_DNA"/>
</dbReference>